<sequence>MCAASVAQAQGTPNPQTVEVTPTPQVAQGTPDPATSAPPEKESWKAPWGGTFTAGFAVLNDYSYRGISQTQRQIAVQAAFGYETPTVSEKIPLSAYLGAWGSNVNFPGTGTTAEIDVLTGLKLKLMDDKLTFDLGYIRYNYLSAPSSLFYDFNEFGLVAGYDFGFAQVSAAVRYSPNFFANSGNAWYKWASVTVPMPFIHVNDNVAFKAFGTIGNQYVERNINYGIPNDNYWDWQLGLVVSVYGFDLSAVYTGTNLSVQDCLGTQNCASRVILGIAKAF</sequence>
<dbReference type="Pfam" id="PF09694">
    <property type="entry name" value="Gcw_chp"/>
    <property type="match status" value="1"/>
</dbReference>
<evidence type="ECO:0000313" key="3">
    <source>
        <dbReference type="Proteomes" id="UP000727907"/>
    </source>
</evidence>
<name>A0ABS6IJZ6_9HYPH</name>
<evidence type="ECO:0000256" key="1">
    <source>
        <dbReference type="SAM" id="MobiDB-lite"/>
    </source>
</evidence>
<feature type="region of interest" description="Disordered" evidence="1">
    <location>
        <begin position="1"/>
        <end position="45"/>
    </location>
</feature>
<dbReference type="Proteomes" id="UP000727907">
    <property type="component" value="Unassembled WGS sequence"/>
</dbReference>
<comment type="caution">
    <text evidence="2">The sequence shown here is derived from an EMBL/GenBank/DDBJ whole genome shotgun (WGS) entry which is preliminary data.</text>
</comment>
<accession>A0ABS6IJZ6</accession>
<reference evidence="2 3" key="1">
    <citation type="submission" date="2021-06" db="EMBL/GenBank/DDBJ databases">
        <authorList>
            <person name="Lee D.H."/>
        </authorList>
    </citation>
    <scope>NUCLEOTIDE SEQUENCE [LARGE SCALE GENOMIC DNA]</scope>
    <source>
        <strain evidence="2 3">MMS21-HV4-11</strain>
    </source>
</reference>
<feature type="compositionally biased region" description="Polar residues" evidence="1">
    <location>
        <begin position="7"/>
        <end position="28"/>
    </location>
</feature>
<protein>
    <submittedName>
        <fullName evidence="2">TorF family putative porin</fullName>
    </submittedName>
</protein>
<keyword evidence="3" id="KW-1185">Reference proteome</keyword>
<organism evidence="2 3">
    <name type="scientific">Reyranella humidisoli</name>
    <dbReference type="NCBI Taxonomy" id="2849149"/>
    <lineage>
        <taxon>Bacteria</taxon>
        <taxon>Pseudomonadati</taxon>
        <taxon>Pseudomonadota</taxon>
        <taxon>Alphaproteobacteria</taxon>
        <taxon>Hyphomicrobiales</taxon>
        <taxon>Reyranellaceae</taxon>
        <taxon>Reyranella</taxon>
    </lineage>
</organism>
<gene>
    <name evidence="2" type="ORF">KQ910_07425</name>
</gene>
<dbReference type="InterPro" id="IPR010239">
    <property type="entry name" value="CHP02001"/>
</dbReference>
<dbReference type="NCBIfam" id="TIGR02001">
    <property type="entry name" value="gcw_chp"/>
    <property type="match status" value="1"/>
</dbReference>
<dbReference type="RefSeq" id="WP_216957867.1">
    <property type="nucleotide sequence ID" value="NZ_JAHOPB010000001.1"/>
</dbReference>
<evidence type="ECO:0000313" key="2">
    <source>
        <dbReference type="EMBL" id="MBU8873588.1"/>
    </source>
</evidence>
<proteinExistence type="predicted"/>
<dbReference type="EMBL" id="JAHOPB010000001">
    <property type="protein sequence ID" value="MBU8873588.1"/>
    <property type="molecule type" value="Genomic_DNA"/>
</dbReference>